<keyword evidence="1" id="KW-0812">Transmembrane</keyword>
<dbReference type="RefSeq" id="WP_041055685.1">
    <property type="nucleotide sequence ID" value="NZ_JXRR01000008.1"/>
</dbReference>
<name>A0A0C2W3J8_9BACL</name>
<protein>
    <recommendedName>
        <fullName evidence="4">DUF2834 domain-containing protein</fullName>
    </recommendedName>
</protein>
<sequence>MKFMVIWLLLLAYAVFLAPGSEGSDPVMEQVFAGNWNEIDPLVLTVFNSLGIFPLVILTILLRNDRQKWPAWPFSLASFAGGAFALLPWFAFGDRPAKRGLRTPKWILRILRSNIWLILLLIFFFGNLLTLLQGISLSGYREAFMESSLVSVMTVDWFILWGLSVNAVHRFYPDANRKGLAWIPIAGPVLVLFFVKEDH</sequence>
<feature type="transmembrane region" description="Helical" evidence="1">
    <location>
        <begin position="113"/>
        <end position="132"/>
    </location>
</feature>
<reference evidence="2 3" key="1">
    <citation type="submission" date="2015-01" db="EMBL/GenBank/DDBJ databases">
        <title>Jeotgalibacillus campisalis genome sequencing.</title>
        <authorList>
            <person name="Goh K.M."/>
            <person name="Chan K.-G."/>
            <person name="Yaakop A.S."/>
            <person name="Ee R."/>
            <person name="Gan H.M."/>
            <person name="Chan C.S."/>
        </authorList>
    </citation>
    <scope>NUCLEOTIDE SEQUENCE [LARGE SCALE GENOMIC DNA]</scope>
    <source>
        <strain evidence="2 3">SF-57</strain>
    </source>
</reference>
<dbReference type="PANTHER" id="PTHR36009:SF3">
    <property type="entry name" value="TRANSMEMBRANE PROTEIN"/>
    <property type="match status" value="1"/>
</dbReference>
<keyword evidence="1" id="KW-1133">Transmembrane helix</keyword>
<feature type="transmembrane region" description="Helical" evidence="1">
    <location>
        <begin position="74"/>
        <end position="93"/>
    </location>
</feature>
<evidence type="ECO:0008006" key="4">
    <source>
        <dbReference type="Google" id="ProtNLM"/>
    </source>
</evidence>
<accession>A0A0C2W3J8</accession>
<dbReference type="PATRIC" id="fig|220754.4.peg.1096"/>
<keyword evidence="3" id="KW-1185">Reference proteome</keyword>
<evidence type="ECO:0000256" key="1">
    <source>
        <dbReference type="SAM" id="Phobius"/>
    </source>
</evidence>
<evidence type="ECO:0000313" key="3">
    <source>
        <dbReference type="Proteomes" id="UP000031972"/>
    </source>
</evidence>
<dbReference type="PANTHER" id="PTHR36009">
    <property type="match status" value="1"/>
</dbReference>
<evidence type="ECO:0000313" key="2">
    <source>
        <dbReference type="EMBL" id="KIL51196.1"/>
    </source>
</evidence>
<dbReference type="Proteomes" id="UP000031972">
    <property type="component" value="Unassembled WGS sequence"/>
</dbReference>
<proteinExistence type="predicted"/>
<keyword evidence="1" id="KW-0472">Membrane</keyword>
<dbReference type="EMBL" id="JXRR01000008">
    <property type="protein sequence ID" value="KIL51196.1"/>
    <property type="molecule type" value="Genomic_DNA"/>
</dbReference>
<dbReference type="OrthoDB" id="482433at2"/>
<comment type="caution">
    <text evidence="2">The sequence shown here is derived from an EMBL/GenBank/DDBJ whole genome shotgun (WGS) entry which is preliminary data.</text>
</comment>
<feature type="transmembrane region" description="Helical" evidence="1">
    <location>
        <begin position="42"/>
        <end position="62"/>
    </location>
</feature>
<feature type="transmembrane region" description="Helical" evidence="1">
    <location>
        <begin position="179"/>
        <end position="195"/>
    </location>
</feature>
<organism evidence="2 3">
    <name type="scientific">Jeotgalibacillus campisalis</name>
    <dbReference type="NCBI Taxonomy" id="220754"/>
    <lineage>
        <taxon>Bacteria</taxon>
        <taxon>Bacillati</taxon>
        <taxon>Bacillota</taxon>
        <taxon>Bacilli</taxon>
        <taxon>Bacillales</taxon>
        <taxon>Caryophanaceae</taxon>
        <taxon>Jeotgalibacillus</taxon>
    </lineage>
</organism>
<feature type="transmembrane region" description="Helical" evidence="1">
    <location>
        <begin position="144"/>
        <end position="167"/>
    </location>
</feature>
<dbReference type="AlphaFoldDB" id="A0A0C2W3J8"/>
<gene>
    <name evidence="2" type="ORF">KR50_10770</name>
</gene>